<dbReference type="RefSeq" id="XP_018065993.1">
    <property type="nucleotide sequence ID" value="XM_018215786.1"/>
</dbReference>
<accession>A0A194WUJ6</accession>
<dbReference type="KEGG" id="psco:LY89DRAFT_688827"/>
<keyword evidence="1" id="KW-0732">Signal</keyword>
<dbReference type="EMBL" id="KQ947426">
    <property type="protein sequence ID" value="KUJ11638.1"/>
    <property type="molecule type" value="Genomic_DNA"/>
</dbReference>
<dbReference type="InParanoid" id="A0A194WUJ6"/>
<dbReference type="Proteomes" id="UP000070700">
    <property type="component" value="Unassembled WGS sequence"/>
</dbReference>
<feature type="signal peptide" evidence="1">
    <location>
        <begin position="1"/>
        <end position="18"/>
    </location>
</feature>
<dbReference type="GeneID" id="28825512"/>
<organism evidence="2 3">
    <name type="scientific">Mollisia scopiformis</name>
    <name type="common">Conifer needle endophyte fungus</name>
    <name type="synonym">Phialocephala scopiformis</name>
    <dbReference type="NCBI Taxonomy" id="149040"/>
    <lineage>
        <taxon>Eukaryota</taxon>
        <taxon>Fungi</taxon>
        <taxon>Dikarya</taxon>
        <taxon>Ascomycota</taxon>
        <taxon>Pezizomycotina</taxon>
        <taxon>Leotiomycetes</taxon>
        <taxon>Helotiales</taxon>
        <taxon>Mollisiaceae</taxon>
        <taxon>Mollisia</taxon>
    </lineage>
</organism>
<evidence type="ECO:0000256" key="1">
    <source>
        <dbReference type="SAM" id="SignalP"/>
    </source>
</evidence>
<proteinExistence type="predicted"/>
<sequence length="178" mass="19080">MYTKQVIVALAAFTAASAAVLPRQVVTPEPAQGAPSGTYSITSFQVDQLPGSLYTTYTLQVTDPSNPSTAPDNTSTTCSTEASTLPAIAGFQDLSCDDPSVKWSFVANSTGYNLEIKHNWGEQVQHAIFVAYDNVTDTATAFFPSSDVKNNPNAEPGQSAPYLDAPASFDLEYYRYIS</sequence>
<dbReference type="OrthoDB" id="10388054at2759"/>
<evidence type="ECO:0000313" key="2">
    <source>
        <dbReference type="EMBL" id="KUJ11638.1"/>
    </source>
</evidence>
<gene>
    <name evidence="2" type="ORF">LY89DRAFT_688827</name>
</gene>
<protein>
    <submittedName>
        <fullName evidence="2">Uncharacterized protein</fullName>
    </submittedName>
</protein>
<feature type="chain" id="PRO_5008267460" evidence="1">
    <location>
        <begin position="19"/>
        <end position="178"/>
    </location>
</feature>
<keyword evidence="3" id="KW-1185">Reference proteome</keyword>
<reference evidence="2 3" key="1">
    <citation type="submission" date="2015-10" db="EMBL/GenBank/DDBJ databases">
        <title>Full genome of DAOMC 229536 Phialocephala scopiformis, a fungal endophyte of spruce producing the potent anti-insectan compound rugulosin.</title>
        <authorList>
            <consortium name="DOE Joint Genome Institute"/>
            <person name="Walker A.K."/>
            <person name="Frasz S.L."/>
            <person name="Seifert K.A."/>
            <person name="Miller J.D."/>
            <person name="Mondo S.J."/>
            <person name="Labutti K."/>
            <person name="Lipzen A."/>
            <person name="Dockter R."/>
            <person name="Kennedy M."/>
            <person name="Grigoriev I.V."/>
            <person name="Spatafora J.W."/>
        </authorList>
    </citation>
    <scope>NUCLEOTIDE SEQUENCE [LARGE SCALE GENOMIC DNA]</scope>
    <source>
        <strain evidence="2 3">CBS 120377</strain>
    </source>
</reference>
<name>A0A194WUJ6_MOLSC</name>
<dbReference type="AlphaFoldDB" id="A0A194WUJ6"/>
<evidence type="ECO:0000313" key="3">
    <source>
        <dbReference type="Proteomes" id="UP000070700"/>
    </source>
</evidence>